<dbReference type="GO" id="GO:0016810">
    <property type="term" value="F:hydrolase activity, acting on carbon-nitrogen (but not peptide) bonds"/>
    <property type="evidence" value="ECO:0007669"/>
    <property type="project" value="InterPro"/>
</dbReference>
<protein>
    <submittedName>
        <fullName evidence="3">Amidohydrolase family protein</fullName>
    </submittedName>
</protein>
<feature type="compositionally biased region" description="Basic and acidic residues" evidence="1">
    <location>
        <begin position="104"/>
        <end position="116"/>
    </location>
</feature>
<dbReference type="InterPro" id="IPR006680">
    <property type="entry name" value="Amidohydro-rel"/>
</dbReference>
<dbReference type="Proteomes" id="UP000614216">
    <property type="component" value="Unassembled WGS sequence"/>
</dbReference>
<dbReference type="Pfam" id="PF01979">
    <property type="entry name" value="Amidohydro_1"/>
    <property type="match status" value="1"/>
</dbReference>
<feature type="region of interest" description="Disordered" evidence="1">
    <location>
        <begin position="101"/>
        <end position="127"/>
    </location>
</feature>
<dbReference type="PANTHER" id="PTHR43135:SF3">
    <property type="entry name" value="ALPHA-D-RIBOSE 1-METHYLPHOSPHONATE 5-TRIPHOSPHATE DIPHOSPHATASE"/>
    <property type="match status" value="1"/>
</dbReference>
<evidence type="ECO:0000259" key="2">
    <source>
        <dbReference type="Pfam" id="PF01979"/>
    </source>
</evidence>
<keyword evidence="4" id="KW-1185">Reference proteome</keyword>
<dbReference type="AlphaFoldDB" id="A0A937FTG1"/>
<reference evidence="3" key="1">
    <citation type="submission" date="2021-01" db="EMBL/GenBank/DDBJ databases">
        <title>Fulvivirga kasyanovii gen. nov., sp nov., a novel member of the phylum Bacteroidetes isolated from seawater in a mussel farm.</title>
        <authorList>
            <person name="Zhao L.-H."/>
            <person name="Wang Z.-J."/>
        </authorList>
    </citation>
    <scope>NUCLEOTIDE SEQUENCE</scope>
    <source>
        <strain evidence="3">29W222</strain>
    </source>
</reference>
<evidence type="ECO:0000313" key="3">
    <source>
        <dbReference type="EMBL" id="MBL6445329.1"/>
    </source>
</evidence>
<comment type="caution">
    <text evidence="3">The sequence shown here is derived from an EMBL/GenBank/DDBJ whole genome shotgun (WGS) entry which is preliminary data.</text>
</comment>
<organism evidence="3 4">
    <name type="scientific">Fulvivirga marina</name>
    <dbReference type="NCBI Taxonomy" id="2494733"/>
    <lineage>
        <taxon>Bacteria</taxon>
        <taxon>Pseudomonadati</taxon>
        <taxon>Bacteroidota</taxon>
        <taxon>Cytophagia</taxon>
        <taxon>Cytophagales</taxon>
        <taxon>Fulvivirgaceae</taxon>
        <taxon>Fulvivirga</taxon>
    </lineage>
</organism>
<feature type="domain" description="Amidohydrolase-related" evidence="2">
    <location>
        <begin position="335"/>
        <end position="446"/>
    </location>
</feature>
<dbReference type="InterPro" id="IPR051781">
    <property type="entry name" value="Metallo-dep_Hydrolase"/>
</dbReference>
<dbReference type="SUPFAM" id="SSF51338">
    <property type="entry name" value="Composite domain of metallo-dependent hydrolases"/>
    <property type="match status" value="1"/>
</dbReference>
<proteinExistence type="predicted"/>
<dbReference type="EMBL" id="JAEUGD010000004">
    <property type="protein sequence ID" value="MBL6445329.1"/>
    <property type="molecule type" value="Genomic_DNA"/>
</dbReference>
<gene>
    <name evidence="3" type="ORF">JMN32_03355</name>
</gene>
<dbReference type="Gene3D" id="2.30.40.10">
    <property type="entry name" value="Urease, subunit C, domain 1"/>
    <property type="match status" value="1"/>
</dbReference>
<accession>A0A937FTG1</accession>
<dbReference type="RefSeq" id="WP_202854862.1">
    <property type="nucleotide sequence ID" value="NZ_JAEUGD010000004.1"/>
</dbReference>
<dbReference type="PANTHER" id="PTHR43135">
    <property type="entry name" value="ALPHA-D-RIBOSE 1-METHYLPHOSPHONATE 5-TRIPHOSPHATE DIPHOSPHATASE"/>
    <property type="match status" value="1"/>
</dbReference>
<evidence type="ECO:0000256" key="1">
    <source>
        <dbReference type="SAM" id="MobiDB-lite"/>
    </source>
</evidence>
<sequence length="562" mass="61428">MTGLKLALMHRALLVLFLGACYITSLGQSDDLDPVTRIYAIKNAHIIQAPGRIIDNGMLVIKNGIITAVGQNIDIPAGARVIQADSMYVYAGFIDGLSHAGVPKPKEEDKKNKVKDPGNPPNNIAGIEPQRDVRDMLDPNDKSVDEIRRLGFTVSHTVPYGRMLPGKGAIILLSGDNPDAMVYKQQASLYSQLAGTPGVYPNTIIGVMAKYRELYRQAEQAKAYKSLYAQGANGMERPASDRILEAFYPVIAKQIPVAFKAEDVLSIQRVLDLRSQLGFNLVLADVKQGWDIFDKLKSSDIKLFLSLDLPEMEGQGKSDTIKVDKKEPLKLEADLEKKRLQARKDEVIKKHYQQPALFSSKGVLFGFSTAEAKSKDIKTNLSKLVENGLSEEAALAALTTSPANLFGLEATMGTLDKGKIANLVISDKSYFNKDSKVIYVFIDGKMFEYRDKPKTKKAAKVIGKWTYSVEGFQGVNTGDIVIKGEEGNYSGTISSVVTGDTNDLSAISVNGNQLSFSFTVVFEGSAIEVDIIVTIDENTFEGTMTPGEYGSFSIEGEKVPEK</sequence>
<dbReference type="InterPro" id="IPR011059">
    <property type="entry name" value="Metal-dep_hydrolase_composite"/>
</dbReference>
<dbReference type="Gene3D" id="3.20.20.140">
    <property type="entry name" value="Metal-dependent hydrolases"/>
    <property type="match status" value="1"/>
</dbReference>
<name>A0A937FTG1_9BACT</name>
<evidence type="ECO:0000313" key="4">
    <source>
        <dbReference type="Proteomes" id="UP000614216"/>
    </source>
</evidence>